<organism evidence="3 4">
    <name type="scientific">Gleimia hominis</name>
    <dbReference type="NCBI Taxonomy" id="595468"/>
    <lineage>
        <taxon>Bacteria</taxon>
        <taxon>Bacillati</taxon>
        <taxon>Actinomycetota</taxon>
        <taxon>Actinomycetes</taxon>
        <taxon>Actinomycetales</taxon>
        <taxon>Actinomycetaceae</taxon>
        <taxon>Gleimia</taxon>
    </lineage>
</organism>
<reference evidence="3 4" key="1">
    <citation type="submission" date="2023-06" db="EMBL/GenBank/DDBJ databases">
        <title>Draft genome sequence of Gleimia hominis type strain CCUG 57540T.</title>
        <authorList>
            <person name="Salva-Serra F."/>
            <person name="Cardew S."/>
            <person name="Jensie Markopoulos S."/>
            <person name="Ohlen M."/>
            <person name="Inganas E."/>
            <person name="Svensson-Stadler L."/>
            <person name="Moore E.R.B."/>
        </authorList>
    </citation>
    <scope>NUCLEOTIDE SEQUENCE [LARGE SCALE GENOMIC DNA]</scope>
    <source>
        <strain evidence="3 4">CCUG 57540</strain>
    </source>
</reference>
<dbReference type="Pfam" id="PF10728">
    <property type="entry name" value="DUF2520"/>
    <property type="match status" value="1"/>
</dbReference>
<keyword evidence="4" id="KW-1185">Reference proteome</keyword>
<dbReference type="PANTHER" id="PTHR40459">
    <property type="entry name" value="CONSERVED HYPOTHETICAL ALANINE AND LEUCINE RICH PROTEIN"/>
    <property type="match status" value="1"/>
</dbReference>
<dbReference type="Pfam" id="PF10727">
    <property type="entry name" value="Rossmann-like"/>
    <property type="match status" value="1"/>
</dbReference>
<dbReference type="InterPro" id="IPR008927">
    <property type="entry name" value="6-PGluconate_DH-like_C_sf"/>
</dbReference>
<proteinExistence type="predicted"/>
<dbReference type="Gene3D" id="3.40.50.720">
    <property type="entry name" value="NAD(P)-binding Rossmann-like Domain"/>
    <property type="match status" value="1"/>
</dbReference>
<dbReference type="Gene3D" id="1.10.1040.20">
    <property type="entry name" value="ProC-like, C-terminal domain"/>
    <property type="match status" value="1"/>
</dbReference>
<evidence type="ECO:0000259" key="1">
    <source>
        <dbReference type="Pfam" id="PF10727"/>
    </source>
</evidence>
<feature type="domain" description="Putative oxidoreductase/dehydrogenase Rossmann-like" evidence="1">
    <location>
        <begin position="2"/>
        <end position="113"/>
    </location>
</feature>
<dbReference type="EMBL" id="JASXSX010000004">
    <property type="protein sequence ID" value="MDT3768039.1"/>
    <property type="molecule type" value="Genomic_DNA"/>
</dbReference>
<dbReference type="SUPFAM" id="SSF51735">
    <property type="entry name" value="NAD(P)-binding Rossmann-fold domains"/>
    <property type="match status" value="1"/>
</dbReference>
<dbReference type="PANTHER" id="PTHR40459:SF1">
    <property type="entry name" value="CONSERVED HYPOTHETICAL ALANINE AND LEUCINE RICH PROTEIN"/>
    <property type="match status" value="1"/>
</dbReference>
<dbReference type="InterPro" id="IPR019665">
    <property type="entry name" value="OxRdtase/DH_put_Rossmann_dom"/>
</dbReference>
<dbReference type="Proteomes" id="UP001247542">
    <property type="component" value="Unassembled WGS sequence"/>
</dbReference>
<evidence type="ECO:0000259" key="2">
    <source>
        <dbReference type="Pfam" id="PF10728"/>
    </source>
</evidence>
<protein>
    <submittedName>
        <fullName evidence="3">DUF2520 domain-containing protein</fullName>
    </submittedName>
</protein>
<dbReference type="InterPro" id="IPR018931">
    <property type="entry name" value="DUF2520"/>
</dbReference>
<evidence type="ECO:0000313" key="3">
    <source>
        <dbReference type="EMBL" id="MDT3768039.1"/>
    </source>
</evidence>
<dbReference type="InterPro" id="IPR036291">
    <property type="entry name" value="NAD(P)-bd_dom_sf"/>
</dbReference>
<sequence length="283" mass="29081">MGAGRVGPTLGLALQRAGHSVVAVTRSRSEERNDRVAALLPNARVTDADQVVAASDLVIVAVPDDQIAPVVDGLAKLEVWRANQIVVHPCGAHGVAALSGASAAGAIPIALHPAMTFTGTSLDVDRLVNCPVAVTAPAVGIAIGQALVMEMGATPYVVEEEDRAVYHAALAHGANYLVTIVSQAVTALSKAGIDEPAEYIQPLLNAALERALSEGAVGLTGPVVRGDMGTISAHVDALRNAGLASVARTYMDMAEATAQEANEVGLIDDATAEAIHAELLYRR</sequence>
<feature type="domain" description="DUF2520" evidence="2">
    <location>
        <begin position="130"/>
        <end position="256"/>
    </location>
</feature>
<dbReference type="InterPro" id="IPR037108">
    <property type="entry name" value="TM1727-like_C_sf"/>
</dbReference>
<dbReference type="SUPFAM" id="SSF48179">
    <property type="entry name" value="6-phosphogluconate dehydrogenase C-terminal domain-like"/>
    <property type="match status" value="1"/>
</dbReference>
<evidence type="ECO:0000313" key="4">
    <source>
        <dbReference type="Proteomes" id="UP001247542"/>
    </source>
</evidence>
<accession>A0ABU3ICE8</accession>
<gene>
    <name evidence="3" type="ORF">QS713_08215</name>
</gene>
<comment type="caution">
    <text evidence="3">The sequence shown here is derived from an EMBL/GenBank/DDBJ whole genome shotgun (WGS) entry which is preliminary data.</text>
</comment>
<name>A0ABU3ICE8_9ACTO</name>